<dbReference type="OrthoDB" id="194599at2"/>
<organism evidence="5 6">
    <name type="scientific">Limimaricola cinnabarinus</name>
    <dbReference type="NCBI Taxonomy" id="1125964"/>
    <lineage>
        <taxon>Bacteria</taxon>
        <taxon>Pseudomonadati</taxon>
        <taxon>Pseudomonadota</taxon>
        <taxon>Alphaproteobacteria</taxon>
        <taxon>Rhodobacterales</taxon>
        <taxon>Paracoccaceae</taxon>
        <taxon>Limimaricola</taxon>
    </lineage>
</organism>
<dbReference type="NCBIfam" id="NF033788">
    <property type="entry name" value="HTH_metalloreg"/>
    <property type="match status" value="1"/>
</dbReference>
<evidence type="ECO:0000256" key="3">
    <source>
        <dbReference type="ARBA" id="ARBA00023163"/>
    </source>
</evidence>
<dbReference type="PROSITE" id="PS50987">
    <property type="entry name" value="HTH_ARSR_2"/>
    <property type="match status" value="1"/>
</dbReference>
<dbReference type="PRINTS" id="PR00778">
    <property type="entry name" value="HTHARSR"/>
</dbReference>
<evidence type="ECO:0000256" key="2">
    <source>
        <dbReference type="ARBA" id="ARBA00023125"/>
    </source>
</evidence>
<dbReference type="SUPFAM" id="SSF46785">
    <property type="entry name" value="Winged helix' DNA-binding domain"/>
    <property type="match status" value="1"/>
</dbReference>
<dbReference type="CDD" id="cd00090">
    <property type="entry name" value="HTH_ARSR"/>
    <property type="match status" value="1"/>
</dbReference>
<name>A0A2G1MK86_9RHOB</name>
<dbReference type="InterPro" id="IPR036390">
    <property type="entry name" value="WH_DNA-bd_sf"/>
</dbReference>
<keyword evidence="6" id="KW-1185">Reference proteome</keyword>
<dbReference type="GO" id="GO:0003677">
    <property type="term" value="F:DNA binding"/>
    <property type="evidence" value="ECO:0007669"/>
    <property type="project" value="UniProtKB-KW"/>
</dbReference>
<accession>A0A2G1MK86</accession>
<dbReference type="AlphaFoldDB" id="A0A2G1MK86"/>
<evidence type="ECO:0000313" key="5">
    <source>
        <dbReference type="EMBL" id="PHP29163.1"/>
    </source>
</evidence>
<reference evidence="5 6" key="1">
    <citation type="submission" date="2017-08" db="EMBL/GenBank/DDBJ databases">
        <title>Draft Genome Sequence of Loktanella cinnabarina Strain XM1, Isolated from Coastal Surface Water.</title>
        <authorList>
            <person name="Ma R."/>
            <person name="Wang J."/>
            <person name="Wang Q."/>
            <person name="Ma Z."/>
            <person name="Li J."/>
            <person name="Chen L."/>
        </authorList>
    </citation>
    <scope>NUCLEOTIDE SEQUENCE [LARGE SCALE GENOMIC DNA]</scope>
    <source>
        <strain evidence="5 6">XM1</strain>
    </source>
</reference>
<dbReference type="EMBL" id="NQWH01000003">
    <property type="protein sequence ID" value="PHP29163.1"/>
    <property type="molecule type" value="Genomic_DNA"/>
</dbReference>
<dbReference type="InterPro" id="IPR051011">
    <property type="entry name" value="Metal_resp_trans_reg"/>
</dbReference>
<dbReference type="InterPro" id="IPR011991">
    <property type="entry name" value="ArsR-like_HTH"/>
</dbReference>
<evidence type="ECO:0000256" key="1">
    <source>
        <dbReference type="ARBA" id="ARBA00023015"/>
    </source>
</evidence>
<dbReference type="Proteomes" id="UP000221860">
    <property type="component" value="Unassembled WGS sequence"/>
</dbReference>
<keyword evidence="3" id="KW-0804">Transcription</keyword>
<evidence type="ECO:0000259" key="4">
    <source>
        <dbReference type="PROSITE" id="PS50987"/>
    </source>
</evidence>
<dbReference type="PANTHER" id="PTHR43132:SF2">
    <property type="entry name" value="ARSENICAL RESISTANCE OPERON REPRESSOR ARSR-RELATED"/>
    <property type="match status" value="1"/>
</dbReference>
<dbReference type="RefSeq" id="WP_099273460.1">
    <property type="nucleotide sequence ID" value="NZ_CANMUC010000002.1"/>
</dbReference>
<feature type="domain" description="HTH arsR-type" evidence="4">
    <location>
        <begin position="7"/>
        <end position="101"/>
    </location>
</feature>
<dbReference type="InterPro" id="IPR001845">
    <property type="entry name" value="HTH_ArsR_DNA-bd_dom"/>
</dbReference>
<protein>
    <submittedName>
        <fullName evidence="5">ArsR family transcriptional regulator</fullName>
    </submittedName>
</protein>
<dbReference type="InterPro" id="IPR036388">
    <property type="entry name" value="WH-like_DNA-bd_sf"/>
</dbReference>
<dbReference type="Gene3D" id="1.10.10.10">
    <property type="entry name" value="Winged helix-like DNA-binding domain superfamily/Winged helix DNA-binding domain"/>
    <property type="match status" value="1"/>
</dbReference>
<keyword evidence="2" id="KW-0238">DNA-binding</keyword>
<proteinExistence type="predicted"/>
<gene>
    <name evidence="5" type="ORF">CJ301_01380</name>
</gene>
<dbReference type="PANTHER" id="PTHR43132">
    <property type="entry name" value="ARSENICAL RESISTANCE OPERON REPRESSOR ARSR-RELATED"/>
    <property type="match status" value="1"/>
</dbReference>
<comment type="caution">
    <text evidence="5">The sequence shown here is derived from an EMBL/GenBank/DDBJ whole genome shotgun (WGS) entry which is preliminary data.</text>
</comment>
<keyword evidence="1" id="KW-0805">Transcription regulation</keyword>
<dbReference type="SMART" id="SM00418">
    <property type="entry name" value="HTH_ARSR"/>
    <property type="match status" value="1"/>
</dbReference>
<dbReference type="GO" id="GO:0003700">
    <property type="term" value="F:DNA-binding transcription factor activity"/>
    <property type="evidence" value="ECO:0007669"/>
    <property type="project" value="InterPro"/>
</dbReference>
<dbReference type="Pfam" id="PF01022">
    <property type="entry name" value="HTH_5"/>
    <property type="match status" value="1"/>
</dbReference>
<evidence type="ECO:0000313" key="6">
    <source>
        <dbReference type="Proteomes" id="UP000221860"/>
    </source>
</evidence>
<sequence>MKITDDFLDGDIAGAAALMGMLASEARLRILCRLVEGERSVGDLARICGMSQPTMSQQLKRLKEAGLVEGRRDGQTIYYSVMGDEVAAVLETLHKLYCARDAQ</sequence>